<dbReference type="InterPro" id="IPR033130">
    <property type="entry name" value="RNase_T2_His_AS_2"/>
</dbReference>
<dbReference type="SUPFAM" id="SSF55895">
    <property type="entry name" value="Ribonuclease Rh-like"/>
    <property type="match status" value="1"/>
</dbReference>
<evidence type="ECO:0000256" key="17">
    <source>
        <dbReference type="RuleBase" id="RU004328"/>
    </source>
</evidence>
<comment type="function">
    <text evidence="14">Rnase which modulates cell survival under stress conditions. Released from the vacuole to the cytoplasm during stress to promote tRNA and rRNA cleavage and to activate separately a downstream pathway that promotes cell death. Involved in cell size, vacuolar morphology and growth at high temperatures and high salt concentration.</text>
</comment>
<dbReference type="InterPro" id="IPR033697">
    <property type="entry name" value="Ribonuclease_T2_eukaryotic"/>
</dbReference>
<dbReference type="GO" id="GO:0006401">
    <property type="term" value="P:RNA catabolic process"/>
    <property type="evidence" value="ECO:0007669"/>
    <property type="project" value="UniProtKB-ARBA"/>
</dbReference>
<feature type="domain" description="RNase T2-like C-terminal" evidence="20">
    <location>
        <begin position="294"/>
        <end position="412"/>
    </location>
</feature>
<evidence type="ECO:0000256" key="18">
    <source>
        <dbReference type="SAM" id="MobiDB-lite"/>
    </source>
</evidence>
<keyword evidence="11" id="KW-1015">Disulfide bond</keyword>
<keyword evidence="8 19" id="KW-0732">Signal</keyword>
<keyword evidence="10" id="KW-0378">Hydrolase</keyword>
<evidence type="ECO:0000256" key="5">
    <source>
        <dbReference type="ARBA" id="ARBA00022490"/>
    </source>
</evidence>
<dbReference type="PROSITE" id="PS00530">
    <property type="entry name" value="RNASE_T2_1"/>
    <property type="match status" value="1"/>
</dbReference>
<feature type="compositionally biased region" description="Low complexity" evidence="18">
    <location>
        <begin position="270"/>
        <end position="286"/>
    </location>
</feature>
<evidence type="ECO:0000256" key="14">
    <source>
        <dbReference type="ARBA" id="ARBA00025494"/>
    </source>
</evidence>
<dbReference type="CDD" id="cd01061">
    <property type="entry name" value="RNase_T2_euk"/>
    <property type="match status" value="1"/>
</dbReference>
<dbReference type="GO" id="GO:0033897">
    <property type="term" value="F:ribonuclease T2 activity"/>
    <property type="evidence" value="ECO:0007669"/>
    <property type="project" value="UniProtKB-EC"/>
</dbReference>
<keyword evidence="12" id="KW-0325">Glycoprotein</keyword>
<evidence type="ECO:0000256" key="15">
    <source>
        <dbReference type="ARBA" id="ARBA00071169"/>
    </source>
</evidence>
<dbReference type="EC" id="4.6.1.19" evidence="4"/>
<evidence type="ECO:0000256" key="7">
    <source>
        <dbReference type="ARBA" id="ARBA00022722"/>
    </source>
</evidence>
<evidence type="ECO:0000256" key="10">
    <source>
        <dbReference type="ARBA" id="ARBA00022801"/>
    </source>
</evidence>
<dbReference type="FunFam" id="3.90.730.10:FF:000004">
    <property type="entry name" value="Ribonuclease T2-like"/>
    <property type="match status" value="1"/>
</dbReference>
<feature type="region of interest" description="Disordered" evidence="18">
    <location>
        <begin position="240"/>
        <end position="297"/>
    </location>
</feature>
<dbReference type="Gene3D" id="3.90.730.10">
    <property type="entry name" value="Ribonuclease T2-like"/>
    <property type="match status" value="1"/>
</dbReference>
<comment type="caution">
    <text evidence="21">The sequence shown here is derived from an EMBL/GenBank/DDBJ whole genome shotgun (WGS) entry which is preliminary data.</text>
</comment>
<dbReference type="GO" id="GO:0003723">
    <property type="term" value="F:RNA binding"/>
    <property type="evidence" value="ECO:0007669"/>
    <property type="project" value="InterPro"/>
</dbReference>
<evidence type="ECO:0000256" key="16">
    <source>
        <dbReference type="PIRSR" id="PIRSR633697-1"/>
    </source>
</evidence>
<keyword evidence="9" id="KW-0255">Endonuclease</keyword>
<evidence type="ECO:0000259" key="20">
    <source>
        <dbReference type="Pfam" id="PF25488"/>
    </source>
</evidence>
<dbReference type="Proteomes" id="UP001369815">
    <property type="component" value="Unassembled WGS sequence"/>
</dbReference>
<evidence type="ECO:0000256" key="19">
    <source>
        <dbReference type="SAM" id="SignalP"/>
    </source>
</evidence>
<dbReference type="PROSITE" id="PS00531">
    <property type="entry name" value="RNASE_T2_2"/>
    <property type="match status" value="1"/>
</dbReference>
<reference evidence="21 22" key="1">
    <citation type="journal article" date="2024" name="Front Chem Biol">
        <title>Unveiling the potential of Daldinia eschscholtzii MFLUCC 19-0629 through bioactivity and bioinformatics studies for enhanced sustainable agriculture production.</title>
        <authorList>
            <person name="Brooks S."/>
            <person name="Weaver J.A."/>
            <person name="Klomchit A."/>
            <person name="Alharthi S.A."/>
            <person name="Onlamun T."/>
            <person name="Nurani R."/>
            <person name="Vong T.K."/>
            <person name="Alberti F."/>
            <person name="Greco C."/>
        </authorList>
    </citation>
    <scope>NUCLEOTIDE SEQUENCE [LARGE SCALE GENOMIC DNA]</scope>
    <source>
        <strain evidence="21">MFLUCC 19-0629</strain>
    </source>
</reference>
<evidence type="ECO:0000256" key="12">
    <source>
        <dbReference type="ARBA" id="ARBA00023180"/>
    </source>
</evidence>
<dbReference type="InterPro" id="IPR057328">
    <property type="entry name" value="RNaseT2L_C"/>
</dbReference>
<proteinExistence type="inferred from homology"/>
<keyword evidence="7" id="KW-0540">Nuclease</keyword>
<evidence type="ECO:0000256" key="1">
    <source>
        <dbReference type="ARBA" id="ARBA00004410"/>
    </source>
</evidence>
<dbReference type="EMBL" id="JBANMG010000001">
    <property type="protein sequence ID" value="KAK6957655.1"/>
    <property type="molecule type" value="Genomic_DNA"/>
</dbReference>
<evidence type="ECO:0000256" key="2">
    <source>
        <dbReference type="ARBA" id="ARBA00004496"/>
    </source>
</evidence>
<feature type="signal peptide" evidence="19">
    <location>
        <begin position="1"/>
        <end position="23"/>
    </location>
</feature>
<dbReference type="Pfam" id="PF25488">
    <property type="entry name" value="RNaseT2L_C"/>
    <property type="match status" value="1"/>
</dbReference>
<dbReference type="InterPro" id="IPR018188">
    <property type="entry name" value="RNase_T2_His_AS_1"/>
</dbReference>
<keyword evidence="22" id="KW-1185">Reference proteome</keyword>
<sequence>MSSTRMLSTGSLTVLSLAQSVLGGTLKQCTGTLELSCHNDTKVADTCCFNYPGGSLLQTQFWDTDPVVGPDDSWTIHGLWPDHCDGTYDATCDSKRAYKNISDILKSAGNDDLLSYMETFWLPNDSIGEEFWEHEWGKHGTCVSTLNPSCFTDYKATDEVPYYFNTTVSLFKSLPTYKWLADAGITPSSSKTYKLSDIQAALSKNHNGETVYVSCSGNAIEQVYYYFNVRGSVATGEFVPASPDNGDDGGCPSTGVKYLPKNGGGGGGSTTTTTSKPTSTTSGGSSPTPPPTGSFSGKGYLNAVVDGSKKGCIIGSGSWYTTGTCATFTAASSGSGFTLKSSKGYCSASGGSLTCSSGISSADADVFAADGTNLANSGGNDWYADSVPGGSTQGTVYSEKGSHKTTLQIQWQSV</sequence>
<keyword evidence="6" id="KW-0926">Vacuole</keyword>
<evidence type="ECO:0000256" key="9">
    <source>
        <dbReference type="ARBA" id="ARBA00022759"/>
    </source>
</evidence>
<dbReference type="AlphaFoldDB" id="A0AAX6MYG9"/>
<dbReference type="PANTHER" id="PTHR11240">
    <property type="entry name" value="RIBONUCLEASE T2"/>
    <property type="match status" value="1"/>
</dbReference>
<protein>
    <recommendedName>
        <fullName evidence="15">Ribonuclease T2-like</fullName>
        <ecNumber evidence="4">4.6.1.19</ecNumber>
    </recommendedName>
</protein>
<keyword evidence="13" id="KW-0456">Lyase</keyword>
<dbReference type="GO" id="GO:0016787">
    <property type="term" value="F:hydrolase activity"/>
    <property type="evidence" value="ECO:0007669"/>
    <property type="project" value="UniProtKB-KW"/>
</dbReference>
<name>A0AAX6MYG9_9PEZI</name>
<dbReference type="PANTHER" id="PTHR11240:SF22">
    <property type="entry name" value="RIBONUCLEASE T2"/>
    <property type="match status" value="1"/>
</dbReference>
<evidence type="ECO:0000256" key="6">
    <source>
        <dbReference type="ARBA" id="ARBA00022554"/>
    </source>
</evidence>
<feature type="active site" evidence="16">
    <location>
        <position position="139"/>
    </location>
</feature>
<organism evidence="21 22">
    <name type="scientific">Daldinia eschscholtzii</name>
    <dbReference type="NCBI Taxonomy" id="292717"/>
    <lineage>
        <taxon>Eukaryota</taxon>
        <taxon>Fungi</taxon>
        <taxon>Dikarya</taxon>
        <taxon>Ascomycota</taxon>
        <taxon>Pezizomycotina</taxon>
        <taxon>Sordariomycetes</taxon>
        <taxon>Xylariomycetidae</taxon>
        <taxon>Xylariales</taxon>
        <taxon>Hypoxylaceae</taxon>
        <taxon>Daldinia</taxon>
    </lineage>
</organism>
<dbReference type="InterPro" id="IPR001568">
    <property type="entry name" value="RNase_T2-like"/>
</dbReference>
<evidence type="ECO:0000256" key="13">
    <source>
        <dbReference type="ARBA" id="ARBA00023239"/>
    </source>
</evidence>
<feature type="active site" evidence="16">
    <location>
        <position position="77"/>
    </location>
</feature>
<dbReference type="GO" id="GO:0005576">
    <property type="term" value="C:extracellular region"/>
    <property type="evidence" value="ECO:0007669"/>
    <property type="project" value="TreeGrafter"/>
</dbReference>
<evidence type="ECO:0000256" key="8">
    <source>
        <dbReference type="ARBA" id="ARBA00022729"/>
    </source>
</evidence>
<comment type="similarity">
    <text evidence="3 17">Belongs to the RNase T2 family.</text>
</comment>
<gene>
    <name evidence="21" type="ORF">Daesc_000442</name>
</gene>
<dbReference type="InterPro" id="IPR036430">
    <property type="entry name" value="RNase_T2-like_sf"/>
</dbReference>
<evidence type="ECO:0000256" key="3">
    <source>
        <dbReference type="ARBA" id="ARBA00007469"/>
    </source>
</evidence>
<feature type="active site" evidence="16">
    <location>
        <position position="135"/>
    </location>
</feature>
<feature type="chain" id="PRO_5043522840" description="Ribonuclease T2-like" evidence="19">
    <location>
        <begin position="24"/>
        <end position="414"/>
    </location>
</feature>
<keyword evidence="5" id="KW-0963">Cytoplasm</keyword>
<evidence type="ECO:0000256" key="4">
    <source>
        <dbReference type="ARBA" id="ARBA00012571"/>
    </source>
</evidence>
<evidence type="ECO:0000256" key="11">
    <source>
        <dbReference type="ARBA" id="ARBA00023157"/>
    </source>
</evidence>
<comment type="subcellular location">
    <subcellularLocation>
        <location evidence="2">Cytoplasm</location>
    </subcellularLocation>
    <subcellularLocation>
        <location evidence="1">Vacuole lumen</location>
    </subcellularLocation>
</comment>
<dbReference type="Pfam" id="PF00445">
    <property type="entry name" value="Ribonuclease_T2"/>
    <property type="match status" value="1"/>
</dbReference>
<accession>A0AAX6MYG9</accession>
<evidence type="ECO:0000313" key="22">
    <source>
        <dbReference type="Proteomes" id="UP001369815"/>
    </source>
</evidence>
<dbReference type="GO" id="GO:0005775">
    <property type="term" value="C:vacuolar lumen"/>
    <property type="evidence" value="ECO:0007669"/>
    <property type="project" value="UniProtKB-SubCell"/>
</dbReference>
<evidence type="ECO:0000313" key="21">
    <source>
        <dbReference type="EMBL" id="KAK6957655.1"/>
    </source>
</evidence>